<keyword evidence="3" id="KW-1185">Reference proteome</keyword>
<feature type="region of interest" description="Disordered" evidence="1">
    <location>
        <begin position="58"/>
        <end position="101"/>
    </location>
</feature>
<proteinExistence type="predicted"/>
<evidence type="ECO:0000256" key="1">
    <source>
        <dbReference type="SAM" id="MobiDB-lite"/>
    </source>
</evidence>
<evidence type="ECO:0000313" key="2">
    <source>
        <dbReference type="EMBL" id="KIV99573.1"/>
    </source>
</evidence>
<dbReference type="VEuPathDB" id="FungiDB:PV09_08751"/>
<reference evidence="2 3" key="1">
    <citation type="submission" date="2015-01" db="EMBL/GenBank/DDBJ databases">
        <title>The Genome Sequence of Ochroconis gallopava CBS43764.</title>
        <authorList>
            <consortium name="The Broad Institute Genomics Platform"/>
            <person name="Cuomo C."/>
            <person name="de Hoog S."/>
            <person name="Gorbushina A."/>
            <person name="Stielow B."/>
            <person name="Teixiera M."/>
            <person name="Abouelleil A."/>
            <person name="Chapman S.B."/>
            <person name="Priest M."/>
            <person name="Young S.K."/>
            <person name="Wortman J."/>
            <person name="Nusbaum C."/>
            <person name="Birren B."/>
        </authorList>
    </citation>
    <scope>NUCLEOTIDE SEQUENCE [LARGE SCALE GENOMIC DNA]</scope>
    <source>
        <strain evidence="2 3">CBS 43764</strain>
    </source>
</reference>
<dbReference type="GeneID" id="27316724"/>
<dbReference type="RefSeq" id="XP_016209443.1">
    <property type="nucleotide sequence ID" value="XM_016362703.1"/>
</dbReference>
<dbReference type="Proteomes" id="UP000053259">
    <property type="component" value="Unassembled WGS sequence"/>
</dbReference>
<dbReference type="AlphaFoldDB" id="A0A0D2AKP2"/>
<accession>A0A0D2AKP2</accession>
<dbReference type="InParanoid" id="A0A0D2AKP2"/>
<gene>
    <name evidence="2" type="ORF">PV09_08751</name>
</gene>
<sequence>MDETRRIRDLRAFVLNSYKGMSLKVRDVVEREWKRGKQGSRGRAKNLFVDVQEGGDDCPDAVLEGQVSPSVSDSAGRPVGASSVGSQAGTSGPLAPAQHAR</sequence>
<dbReference type="EMBL" id="KN847575">
    <property type="protein sequence ID" value="KIV99573.1"/>
    <property type="molecule type" value="Genomic_DNA"/>
</dbReference>
<name>A0A0D2AKP2_9PEZI</name>
<evidence type="ECO:0000313" key="3">
    <source>
        <dbReference type="Proteomes" id="UP000053259"/>
    </source>
</evidence>
<protein>
    <submittedName>
        <fullName evidence="2">Uncharacterized protein</fullName>
    </submittedName>
</protein>
<dbReference type="HOGENOM" id="CLU_2293867_0_0_1"/>
<organism evidence="2 3">
    <name type="scientific">Verruconis gallopava</name>
    <dbReference type="NCBI Taxonomy" id="253628"/>
    <lineage>
        <taxon>Eukaryota</taxon>
        <taxon>Fungi</taxon>
        <taxon>Dikarya</taxon>
        <taxon>Ascomycota</taxon>
        <taxon>Pezizomycotina</taxon>
        <taxon>Dothideomycetes</taxon>
        <taxon>Pleosporomycetidae</taxon>
        <taxon>Venturiales</taxon>
        <taxon>Sympoventuriaceae</taxon>
        <taxon>Verruconis</taxon>
    </lineage>
</organism>